<proteinExistence type="predicted"/>
<gene>
    <name evidence="1" type="ORF">HF896_12415</name>
</gene>
<dbReference type="Proteomes" id="UP000500755">
    <property type="component" value="Chromosome"/>
</dbReference>
<dbReference type="AlphaFoldDB" id="A0A858ZU94"/>
<accession>A0A858ZU94</accession>
<organism evidence="1 2">
    <name type="scientific">Alicycliphilus denitrificans</name>
    <dbReference type="NCBI Taxonomy" id="179636"/>
    <lineage>
        <taxon>Bacteria</taxon>
        <taxon>Pseudomonadati</taxon>
        <taxon>Pseudomonadota</taxon>
        <taxon>Betaproteobacteria</taxon>
        <taxon>Burkholderiales</taxon>
        <taxon>Comamonadaceae</taxon>
        <taxon>Alicycliphilus</taxon>
    </lineage>
</organism>
<dbReference type="RefSeq" id="WP_158307692.1">
    <property type="nucleotide sequence ID" value="NZ_CP051298.1"/>
</dbReference>
<sequence>MSVDSRIEMTVQEHERPCPRVPSLLGEGLIHQVIIQIKGFHADTG</sequence>
<protein>
    <submittedName>
        <fullName evidence="1">Uncharacterized protein</fullName>
    </submittedName>
</protein>
<evidence type="ECO:0000313" key="2">
    <source>
        <dbReference type="Proteomes" id="UP000500755"/>
    </source>
</evidence>
<dbReference type="EMBL" id="CP051298">
    <property type="protein sequence ID" value="QKD44378.1"/>
    <property type="molecule type" value="Genomic_DNA"/>
</dbReference>
<reference evidence="1 2" key="1">
    <citation type="submission" date="2020-05" db="EMBL/GenBank/DDBJ databases">
        <title>Complete genome sequence of Alicycliphilus denitrificans DP3.</title>
        <authorList>
            <person name="Chen X."/>
        </authorList>
    </citation>
    <scope>NUCLEOTIDE SEQUENCE [LARGE SCALE GENOMIC DNA]</scope>
    <source>
        <strain evidence="1 2">DP3</strain>
    </source>
</reference>
<name>A0A858ZU94_9BURK</name>
<evidence type="ECO:0000313" key="1">
    <source>
        <dbReference type="EMBL" id="QKD44378.1"/>
    </source>
</evidence>